<dbReference type="GO" id="GO:0005737">
    <property type="term" value="C:cytoplasm"/>
    <property type="evidence" value="ECO:0007669"/>
    <property type="project" value="UniProtKB-SubCell"/>
</dbReference>
<evidence type="ECO:0000256" key="6">
    <source>
        <dbReference type="ARBA" id="ARBA00022777"/>
    </source>
</evidence>
<dbReference type="GO" id="GO:0016301">
    <property type="term" value="F:kinase activity"/>
    <property type="evidence" value="ECO:0007669"/>
    <property type="project" value="UniProtKB-KW"/>
</dbReference>
<feature type="compositionally biased region" description="Low complexity" evidence="11">
    <location>
        <begin position="155"/>
        <end position="164"/>
    </location>
</feature>
<evidence type="ECO:0000256" key="4">
    <source>
        <dbReference type="ARBA" id="ARBA00022679"/>
    </source>
</evidence>
<keyword evidence="14" id="KW-1185">Reference proteome</keyword>
<comment type="caution">
    <text evidence="13">The sequence shown here is derived from an EMBL/GenBank/DDBJ whole genome shotgun (WGS) entry which is preliminary data.</text>
</comment>
<feature type="domain" description="SRP54-type proteins GTP-binding" evidence="12">
    <location>
        <begin position="50"/>
        <end position="102"/>
    </location>
</feature>
<reference evidence="13" key="2">
    <citation type="submission" date="2023-05" db="EMBL/GenBank/DDBJ databases">
        <authorList>
            <consortium name="Lawrence Berkeley National Laboratory"/>
            <person name="Steindorff A."/>
            <person name="Hensen N."/>
            <person name="Bonometti L."/>
            <person name="Westerberg I."/>
            <person name="Brannstrom I.O."/>
            <person name="Guillou S."/>
            <person name="Cros-Aarteil S."/>
            <person name="Calhoun S."/>
            <person name="Haridas S."/>
            <person name="Kuo A."/>
            <person name="Mondo S."/>
            <person name="Pangilinan J."/>
            <person name="Riley R."/>
            <person name="Labutti K."/>
            <person name="Andreopoulos B."/>
            <person name="Lipzen A."/>
            <person name="Chen C."/>
            <person name="Yanf M."/>
            <person name="Daum C."/>
            <person name="Ng V."/>
            <person name="Clum A."/>
            <person name="Ohm R."/>
            <person name="Martin F."/>
            <person name="Silar P."/>
            <person name="Natvig D."/>
            <person name="Lalanne C."/>
            <person name="Gautier V."/>
            <person name="Ament-Velasquez S.L."/>
            <person name="Kruys A."/>
            <person name="Hutchinson M.I."/>
            <person name="Powell A.J."/>
            <person name="Barry K."/>
            <person name="Miller A.N."/>
            <person name="Grigoriev I.V."/>
            <person name="Debuchy R."/>
            <person name="Gladieux P."/>
            <person name="Thoren M.H."/>
            <person name="Johannesson H."/>
        </authorList>
    </citation>
    <scope>NUCLEOTIDE SEQUENCE</scope>
    <source>
        <strain evidence="13">CBS 103.79</strain>
    </source>
</reference>
<keyword evidence="3" id="KW-0963">Cytoplasm</keyword>
<evidence type="ECO:0000313" key="13">
    <source>
        <dbReference type="EMBL" id="KAK3897882.1"/>
    </source>
</evidence>
<dbReference type="Gene3D" id="3.40.50.300">
    <property type="entry name" value="P-loop containing nucleotide triphosphate hydrolases"/>
    <property type="match status" value="1"/>
</dbReference>
<evidence type="ECO:0000256" key="5">
    <source>
        <dbReference type="ARBA" id="ARBA00022741"/>
    </source>
</evidence>
<dbReference type="EMBL" id="MU856048">
    <property type="protein sequence ID" value="KAK3897882.1"/>
    <property type="molecule type" value="Genomic_DNA"/>
</dbReference>
<dbReference type="GO" id="GO:0005524">
    <property type="term" value="F:ATP binding"/>
    <property type="evidence" value="ECO:0007669"/>
    <property type="project" value="UniProtKB-KW"/>
</dbReference>
<feature type="region of interest" description="Disordered" evidence="11">
    <location>
        <begin position="137"/>
        <end position="165"/>
    </location>
</feature>
<dbReference type="Proteomes" id="UP001303889">
    <property type="component" value="Unassembled WGS sequence"/>
</dbReference>
<keyword evidence="9" id="KW-0539">Nucleus</keyword>
<keyword evidence="4" id="KW-0808">Transferase</keyword>
<name>A0AAN6MCM3_9PEZI</name>
<dbReference type="GO" id="GO:0005525">
    <property type="term" value="F:GTP binding"/>
    <property type="evidence" value="ECO:0007669"/>
    <property type="project" value="UniProtKB-KW"/>
</dbReference>
<proteinExistence type="inferred from homology"/>
<comment type="subcellular location">
    <subcellularLocation>
        <location evidence="2">Cytoplasm</location>
    </subcellularLocation>
    <subcellularLocation>
        <location evidence="1">Nucleus</location>
    </subcellularLocation>
</comment>
<dbReference type="AlphaFoldDB" id="A0AAN6MCM3"/>
<comment type="similarity">
    <text evidence="10">Belongs to the GLYK kinase family.</text>
</comment>
<reference evidence="13" key="1">
    <citation type="journal article" date="2023" name="Mol. Phylogenet. Evol.">
        <title>Genome-scale phylogeny and comparative genomics of the fungal order Sordariales.</title>
        <authorList>
            <person name="Hensen N."/>
            <person name="Bonometti L."/>
            <person name="Westerberg I."/>
            <person name="Brannstrom I.O."/>
            <person name="Guillou S."/>
            <person name="Cros-Aarteil S."/>
            <person name="Calhoun S."/>
            <person name="Haridas S."/>
            <person name="Kuo A."/>
            <person name="Mondo S."/>
            <person name="Pangilinan J."/>
            <person name="Riley R."/>
            <person name="LaButti K."/>
            <person name="Andreopoulos B."/>
            <person name="Lipzen A."/>
            <person name="Chen C."/>
            <person name="Yan M."/>
            <person name="Daum C."/>
            <person name="Ng V."/>
            <person name="Clum A."/>
            <person name="Steindorff A."/>
            <person name="Ohm R.A."/>
            <person name="Martin F."/>
            <person name="Silar P."/>
            <person name="Natvig D.O."/>
            <person name="Lalanne C."/>
            <person name="Gautier V."/>
            <person name="Ament-Velasquez S.L."/>
            <person name="Kruys A."/>
            <person name="Hutchinson M.I."/>
            <person name="Powell A.J."/>
            <person name="Barry K."/>
            <person name="Miller A.N."/>
            <person name="Grigoriev I.V."/>
            <person name="Debuchy R."/>
            <person name="Gladieux P."/>
            <person name="Hiltunen Thoren M."/>
            <person name="Johannesson H."/>
        </authorList>
    </citation>
    <scope>NUCLEOTIDE SEQUENCE</scope>
    <source>
        <strain evidence="13">CBS 103.79</strain>
    </source>
</reference>
<keyword evidence="5" id="KW-0547">Nucleotide-binding</keyword>
<dbReference type="GO" id="GO:0005634">
    <property type="term" value="C:nucleus"/>
    <property type="evidence" value="ECO:0007669"/>
    <property type="project" value="UniProtKB-SubCell"/>
</dbReference>
<dbReference type="GO" id="GO:0006614">
    <property type="term" value="P:SRP-dependent cotranslational protein targeting to membrane"/>
    <property type="evidence" value="ECO:0007669"/>
    <property type="project" value="InterPro"/>
</dbReference>
<sequence length="315" mass="34620">MAAPPPPPPPADQPTPIVDDKSPLCIPFILARLAEHRKRHNGSADVPPLVVGLNGVQGVGKTTLVRALAHTLQEREGLPTLVVSIDDFYLTHADQLALAAAHPTNALVQCRGEPGTHDLPLLTTFLTTLRFTPHEATPIPQYSKSAHSGRGDRLPPSTWPSTSPSSPPQILLLEGWCVGFRPLPPATLQSLWSSPDSRTLRNHALADLEFVNDQLVAYHEVVNHALDAFVHVDAEETDYVYAWREEQEAKLREETGGQGMTREEVERFVDAYYPAYELYTEGVRKGVFEGEEGKGGCQLRIVVGRDRRVVGSEVI</sequence>
<dbReference type="InterPro" id="IPR000897">
    <property type="entry name" value="SRP54_GTPase_dom"/>
</dbReference>
<gene>
    <name evidence="13" type="ORF">C8A05DRAFT_47644</name>
</gene>
<keyword evidence="6" id="KW-0418">Kinase</keyword>
<evidence type="ECO:0000256" key="10">
    <source>
        <dbReference type="ARBA" id="ARBA00061312"/>
    </source>
</evidence>
<evidence type="ECO:0000256" key="9">
    <source>
        <dbReference type="ARBA" id="ARBA00023242"/>
    </source>
</evidence>
<dbReference type="InterPro" id="IPR027417">
    <property type="entry name" value="P-loop_NTPase"/>
</dbReference>
<evidence type="ECO:0000256" key="11">
    <source>
        <dbReference type="SAM" id="MobiDB-lite"/>
    </source>
</evidence>
<accession>A0AAN6MCM3</accession>
<keyword evidence="7" id="KW-0067">ATP-binding</keyword>
<dbReference type="FunFam" id="3.40.50.300:FF:001691">
    <property type="entry name" value="Probable ATP-dependent kinase TDA10"/>
    <property type="match status" value="1"/>
</dbReference>
<dbReference type="PANTHER" id="PTHR10285">
    <property type="entry name" value="URIDINE KINASE"/>
    <property type="match status" value="1"/>
</dbReference>
<dbReference type="SUPFAM" id="SSF52540">
    <property type="entry name" value="P-loop containing nucleoside triphosphate hydrolases"/>
    <property type="match status" value="1"/>
</dbReference>
<keyword evidence="8" id="KW-0342">GTP-binding</keyword>
<evidence type="ECO:0000256" key="8">
    <source>
        <dbReference type="ARBA" id="ARBA00023134"/>
    </source>
</evidence>
<evidence type="ECO:0000256" key="7">
    <source>
        <dbReference type="ARBA" id="ARBA00022840"/>
    </source>
</evidence>
<protein>
    <submittedName>
        <fullName evidence="13">P-loop containing nucleoside triphosphate hydrolase protein</fullName>
    </submittedName>
</protein>
<evidence type="ECO:0000259" key="12">
    <source>
        <dbReference type="Pfam" id="PF00448"/>
    </source>
</evidence>
<keyword evidence="13" id="KW-0378">Hydrolase</keyword>
<evidence type="ECO:0000313" key="14">
    <source>
        <dbReference type="Proteomes" id="UP001303889"/>
    </source>
</evidence>
<organism evidence="13 14">
    <name type="scientific">Staphylotrichum tortipilum</name>
    <dbReference type="NCBI Taxonomy" id="2831512"/>
    <lineage>
        <taxon>Eukaryota</taxon>
        <taxon>Fungi</taxon>
        <taxon>Dikarya</taxon>
        <taxon>Ascomycota</taxon>
        <taxon>Pezizomycotina</taxon>
        <taxon>Sordariomycetes</taxon>
        <taxon>Sordariomycetidae</taxon>
        <taxon>Sordariales</taxon>
        <taxon>Chaetomiaceae</taxon>
        <taxon>Staphylotrichum</taxon>
    </lineage>
</organism>
<evidence type="ECO:0000256" key="3">
    <source>
        <dbReference type="ARBA" id="ARBA00022490"/>
    </source>
</evidence>
<dbReference type="GO" id="GO:0016787">
    <property type="term" value="F:hydrolase activity"/>
    <property type="evidence" value="ECO:0007669"/>
    <property type="project" value="UniProtKB-KW"/>
</dbReference>
<evidence type="ECO:0000256" key="2">
    <source>
        <dbReference type="ARBA" id="ARBA00004496"/>
    </source>
</evidence>
<evidence type="ECO:0000256" key="1">
    <source>
        <dbReference type="ARBA" id="ARBA00004123"/>
    </source>
</evidence>
<dbReference type="Pfam" id="PF00448">
    <property type="entry name" value="SRP54"/>
    <property type="match status" value="1"/>
</dbReference>